<dbReference type="InterPro" id="IPR003439">
    <property type="entry name" value="ABC_transporter-like_ATP-bd"/>
</dbReference>
<evidence type="ECO:0000256" key="2">
    <source>
        <dbReference type="ARBA" id="ARBA00022475"/>
    </source>
</evidence>
<organism evidence="10">
    <name type="scientific">freshwater metagenome</name>
    <dbReference type="NCBI Taxonomy" id="449393"/>
    <lineage>
        <taxon>unclassified sequences</taxon>
        <taxon>metagenomes</taxon>
        <taxon>ecological metagenomes</taxon>
    </lineage>
</organism>
<keyword evidence="6" id="KW-0408">Iron</keyword>
<dbReference type="Pfam" id="PF00005">
    <property type="entry name" value="ABC_tran"/>
    <property type="match status" value="1"/>
</dbReference>
<evidence type="ECO:0000259" key="9">
    <source>
        <dbReference type="PROSITE" id="PS50893"/>
    </source>
</evidence>
<keyword evidence="5" id="KW-0067">ATP-binding</keyword>
<dbReference type="SUPFAM" id="SSF52540">
    <property type="entry name" value="P-loop containing nucleoside triphosphate hydrolases"/>
    <property type="match status" value="1"/>
</dbReference>
<feature type="domain" description="ABC transporter" evidence="9">
    <location>
        <begin position="3"/>
        <end position="228"/>
    </location>
</feature>
<gene>
    <name evidence="10" type="ORF">UFOPK1722_01612</name>
</gene>
<keyword evidence="2" id="KW-1003">Cell membrane</keyword>
<dbReference type="PROSITE" id="PS50893">
    <property type="entry name" value="ABC_TRANSPORTER_2"/>
    <property type="match status" value="1"/>
</dbReference>
<evidence type="ECO:0000256" key="6">
    <source>
        <dbReference type="ARBA" id="ARBA00023004"/>
    </source>
</evidence>
<dbReference type="SMART" id="SM00382">
    <property type="entry name" value="AAA"/>
    <property type="match status" value="1"/>
</dbReference>
<evidence type="ECO:0000256" key="8">
    <source>
        <dbReference type="ARBA" id="ARBA00023136"/>
    </source>
</evidence>
<dbReference type="PANTHER" id="PTHR42781">
    <property type="entry name" value="SPERMIDINE/PUTRESCINE IMPORT ATP-BINDING PROTEIN POTA"/>
    <property type="match status" value="1"/>
</dbReference>
<proteinExistence type="predicted"/>
<dbReference type="Gene3D" id="3.40.50.300">
    <property type="entry name" value="P-loop containing nucleotide triphosphate hydrolases"/>
    <property type="match status" value="1"/>
</dbReference>
<dbReference type="PANTHER" id="PTHR42781:SF4">
    <property type="entry name" value="SPERMIDINE_PUTRESCINE IMPORT ATP-BINDING PROTEIN POTA"/>
    <property type="match status" value="1"/>
</dbReference>
<evidence type="ECO:0000256" key="5">
    <source>
        <dbReference type="ARBA" id="ARBA00022840"/>
    </source>
</evidence>
<name>A0A6J6FP43_9ZZZZ</name>
<sequence>MSLRLDVTVRRAEFSLRVDTTVDAGRTVAVIGANGAGKTTLLKCIAGLVAVDEGCIVVDDRVLDASDGDRFVVPEQRDVGVVFQDYLLFDHLSMLENVAFGPRARGVRKAEARERAREMIASVGLSHLVDRRPPELSGGQRQRVALMRALATRPRVLLLDEPLAAIDPAARTELRASLVERITEFDGVTLVVTHDPADVVAMAERVIVLDSGNVVWDGPVSDDGWRPR</sequence>
<reference evidence="10" key="1">
    <citation type="submission" date="2020-05" db="EMBL/GenBank/DDBJ databases">
        <authorList>
            <person name="Chiriac C."/>
            <person name="Salcher M."/>
            <person name="Ghai R."/>
            <person name="Kavagutti S V."/>
        </authorList>
    </citation>
    <scope>NUCLEOTIDE SEQUENCE</scope>
</reference>
<keyword evidence="3" id="KW-0410">Iron transport</keyword>
<dbReference type="CDD" id="cd03259">
    <property type="entry name" value="ABC_Carb_Solutes_like"/>
    <property type="match status" value="1"/>
</dbReference>
<dbReference type="InterPro" id="IPR015853">
    <property type="entry name" value="ABC_transpr_FbpC"/>
</dbReference>
<dbReference type="AlphaFoldDB" id="A0A6J6FP43"/>
<evidence type="ECO:0000256" key="4">
    <source>
        <dbReference type="ARBA" id="ARBA00022741"/>
    </source>
</evidence>
<dbReference type="InterPro" id="IPR027417">
    <property type="entry name" value="P-loop_NTPase"/>
</dbReference>
<dbReference type="InterPro" id="IPR050093">
    <property type="entry name" value="ABC_SmlMolc_Importer"/>
</dbReference>
<evidence type="ECO:0000256" key="7">
    <source>
        <dbReference type="ARBA" id="ARBA00023065"/>
    </source>
</evidence>
<dbReference type="GO" id="GO:0016020">
    <property type="term" value="C:membrane"/>
    <property type="evidence" value="ECO:0007669"/>
    <property type="project" value="InterPro"/>
</dbReference>
<protein>
    <submittedName>
        <fullName evidence="10">Unannotated protein</fullName>
    </submittedName>
</protein>
<keyword evidence="4" id="KW-0547">Nucleotide-binding</keyword>
<keyword evidence="1" id="KW-0813">Transport</keyword>
<accession>A0A6J6FP43</accession>
<evidence type="ECO:0000313" key="10">
    <source>
        <dbReference type="EMBL" id="CAB4590527.1"/>
    </source>
</evidence>
<keyword evidence="8" id="KW-0472">Membrane</keyword>
<dbReference type="GO" id="GO:0016887">
    <property type="term" value="F:ATP hydrolysis activity"/>
    <property type="evidence" value="ECO:0007669"/>
    <property type="project" value="InterPro"/>
</dbReference>
<dbReference type="GO" id="GO:0005524">
    <property type="term" value="F:ATP binding"/>
    <property type="evidence" value="ECO:0007669"/>
    <property type="project" value="UniProtKB-KW"/>
</dbReference>
<evidence type="ECO:0000256" key="3">
    <source>
        <dbReference type="ARBA" id="ARBA00022496"/>
    </source>
</evidence>
<evidence type="ECO:0000256" key="1">
    <source>
        <dbReference type="ARBA" id="ARBA00022448"/>
    </source>
</evidence>
<dbReference type="InterPro" id="IPR003593">
    <property type="entry name" value="AAA+_ATPase"/>
</dbReference>
<dbReference type="EMBL" id="CAEZTS010000174">
    <property type="protein sequence ID" value="CAB4590527.1"/>
    <property type="molecule type" value="Genomic_DNA"/>
</dbReference>
<keyword evidence="7" id="KW-0406">Ion transport</keyword>
<dbReference type="GO" id="GO:0015408">
    <property type="term" value="F:ABC-type ferric iron transporter activity"/>
    <property type="evidence" value="ECO:0007669"/>
    <property type="project" value="InterPro"/>
</dbReference>